<dbReference type="SUPFAM" id="SSF51161">
    <property type="entry name" value="Trimeric LpxA-like enzymes"/>
    <property type="match status" value="1"/>
</dbReference>
<reference evidence="1 4" key="2">
    <citation type="submission" date="2018-03" db="EMBL/GenBank/DDBJ databases">
        <title>The uncultured portion of the human microbiome is neutrally assembled.</title>
        <authorList>
            <person name="Jeraldo P."/>
            <person name="Boardman L."/>
            <person name="White B.A."/>
            <person name="Nelson H."/>
            <person name="Goldenfeld N."/>
            <person name="Chia N."/>
        </authorList>
    </citation>
    <scope>NUCLEOTIDE SEQUENCE [LARGE SCALE GENOMIC DNA]</scope>
    <source>
        <strain evidence="1">CIM:MAG 903</strain>
    </source>
</reference>
<dbReference type="GeneID" id="90544939"/>
<dbReference type="RefSeq" id="WP_027638241.1">
    <property type="nucleotide sequence ID" value="NZ_BAAACD010000029.1"/>
</dbReference>
<dbReference type="Proteomes" id="UP000182135">
    <property type="component" value="Unassembled WGS sequence"/>
</dbReference>
<dbReference type="Gene3D" id="2.160.10.10">
    <property type="entry name" value="Hexapeptide repeat proteins"/>
    <property type="match status" value="1"/>
</dbReference>
<protein>
    <submittedName>
        <fullName evidence="2">Carbonic anhydrase or acetyltransferase, isoleucine patch superfamily</fullName>
    </submittedName>
    <submittedName>
        <fullName evidence="1">Gamma carbonic anhydrase family protein</fullName>
    </submittedName>
</protein>
<dbReference type="InterPro" id="IPR011004">
    <property type="entry name" value="Trimer_LpxA-like_sf"/>
</dbReference>
<evidence type="ECO:0000313" key="3">
    <source>
        <dbReference type="Proteomes" id="UP000182135"/>
    </source>
</evidence>
<dbReference type="OrthoDB" id="9803036at2"/>
<name>A0A1I2J363_9CLOT</name>
<organism evidence="2 3">
    <name type="scientific">Clostridium cadaveris</name>
    <dbReference type="NCBI Taxonomy" id="1529"/>
    <lineage>
        <taxon>Bacteria</taxon>
        <taxon>Bacillati</taxon>
        <taxon>Bacillota</taxon>
        <taxon>Clostridia</taxon>
        <taxon>Eubacteriales</taxon>
        <taxon>Clostridiaceae</taxon>
        <taxon>Clostridium</taxon>
    </lineage>
</organism>
<dbReference type="PANTHER" id="PTHR13061">
    <property type="entry name" value="DYNACTIN SUBUNIT P25"/>
    <property type="match status" value="1"/>
</dbReference>
<keyword evidence="3" id="KW-1185">Reference proteome</keyword>
<reference evidence="2 3" key="1">
    <citation type="submission" date="2016-10" db="EMBL/GenBank/DDBJ databases">
        <authorList>
            <person name="de Groot N.N."/>
        </authorList>
    </citation>
    <scope>NUCLEOTIDE SEQUENCE [LARGE SCALE GENOMIC DNA]</scope>
    <source>
        <strain evidence="2 3">NLAE-zl-G419</strain>
    </source>
</reference>
<dbReference type="Proteomes" id="UP000246114">
    <property type="component" value="Unassembled WGS sequence"/>
</dbReference>
<dbReference type="eggNOG" id="COG0663">
    <property type="taxonomic scope" value="Bacteria"/>
</dbReference>
<sequence>MIYEFDHKVPVIPTSAFVAKSADVIGDVTLGENVNIWFGAVLRSDGMPIEIGYNTNVQDNCVIHITDRDFPVEIGNNVTIGHGAIIHACKIGNYSLIGMGAIILDGAEIGDYTLIGAGAVVTPGKKIPSGVLCVGSPARVIRELSEEEKRDLEKSADNYIKLAKKYK</sequence>
<accession>A0A1I2J363</accession>
<dbReference type="InterPro" id="IPR050484">
    <property type="entry name" value="Transf_Hexapept/Carb_Anhydrase"/>
</dbReference>
<keyword evidence="2" id="KW-0808">Transferase</keyword>
<dbReference type="PANTHER" id="PTHR13061:SF29">
    <property type="entry name" value="GAMMA CARBONIC ANHYDRASE-LIKE 1, MITOCHONDRIAL-RELATED"/>
    <property type="match status" value="1"/>
</dbReference>
<dbReference type="CDD" id="cd04645">
    <property type="entry name" value="LbH_gamma_CA_like"/>
    <property type="match status" value="1"/>
</dbReference>
<evidence type="ECO:0000313" key="4">
    <source>
        <dbReference type="Proteomes" id="UP000246114"/>
    </source>
</evidence>
<gene>
    <name evidence="1" type="ORF">DBY38_10100</name>
    <name evidence="2" type="ORF">SAMN04487885_10118</name>
</gene>
<proteinExistence type="predicted"/>
<dbReference type="STRING" id="1529.SAMN04487885_10118"/>
<dbReference type="GO" id="GO:0016740">
    <property type="term" value="F:transferase activity"/>
    <property type="evidence" value="ECO:0007669"/>
    <property type="project" value="UniProtKB-KW"/>
</dbReference>
<dbReference type="InterPro" id="IPR001451">
    <property type="entry name" value="Hexapep"/>
</dbReference>
<evidence type="ECO:0000313" key="2">
    <source>
        <dbReference type="EMBL" id="SFF48450.1"/>
    </source>
</evidence>
<dbReference type="InterPro" id="IPR047324">
    <property type="entry name" value="LbH_gamma_CA-like"/>
</dbReference>
<dbReference type="Pfam" id="PF00132">
    <property type="entry name" value="Hexapep"/>
    <property type="match status" value="1"/>
</dbReference>
<dbReference type="EMBL" id="QAMZ01000045">
    <property type="protein sequence ID" value="PWL52840.1"/>
    <property type="molecule type" value="Genomic_DNA"/>
</dbReference>
<dbReference type="AlphaFoldDB" id="A0A1I2J363"/>
<dbReference type="EMBL" id="FOOE01000001">
    <property type="protein sequence ID" value="SFF48450.1"/>
    <property type="molecule type" value="Genomic_DNA"/>
</dbReference>
<evidence type="ECO:0000313" key="1">
    <source>
        <dbReference type="EMBL" id="PWL52840.1"/>
    </source>
</evidence>